<name>A0A4V6PSK6_9BACT</name>
<dbReference type="OrthoDB" id="5493262at2"/>
<dbReference type="InterPro" id="IPR012467">
    <property type="entry name" value="DUF1684"/>
</dbReference>
<reference evidence="1 2" key="1">
    <citation type="submission" date="2019-03" db="EMBL/GenBank/DDBJ databases">
        <title>Genomic Encyclopedia of Archaeal and Bacterial Type Strains, Phase II (KMG-II): from individual species to whole genera.</title>
        <authorList>
            <person name="Goeker M."/>
        </authorList>
    </citation>
    <scope>NUCLEOTIDE SEQUENCE [LARGE SCALE GENOMIC DNA]</scope>
    <source>
        <strain evidence="1 2">DSM 28323</strain>
    </source>
</reference>
<dbReference type="PANTHER" id="PTHR41913">
    <property type="entry name" value="DUF1684 DOMAIN-CONTAINING PROTEIN"/>
    <property type="match status" value="1"/>
</dbReference>
<organism evidence="1 2">
    <name type="scientific">Sediminibacterium goheungense</name>
    <dbReference type="NCBI Taxonomy" id="1086393"/>
    <lineage>
        <taxon>Bacteria</taxon>
        <taxon>Pseudomonadati</taxon>
        <taxon>Bacteroidota</taxon>
        <taxon>Chitinophagia</taxon>
        <taxon>Chitinophagales</taxon>
        <taxon>Chitinophagaceae</taxon>
        <taxon>Sediminibacterium</taxon>
    </lineage>
</organism>
<evidence type="ECO:0000313" key="2">
    <source>
        <dbReference type="Proteomes" id="UP000295741"/>
    </source>
</evidence>
<accession>A0A4V6PSK6</accession>
<evidence type="ECO:0008006" key="3">
    <source>
        <dbReference type="Google" id="ProtNLM"/>
    </source>
</evidence>
<protein>
    <recommendedName>
        <fullName evidence="3">DUF1684 domain-containing protein</fullName>
    </recommendedName>
</protein>
<evidence type="ECO:0000313" key="1">
    <source>
        <dbReference type="EMBL" id="TDO28728.1"/>
    </source>
</evidence>
<dbReference type="PANTHER" id="PTHR41913:SF1">
    <property type="entry name" value="DUF1684 DOMAIN-CONTAINING PROTEIN"/>
    <property type="match status" value="1"/>
</dbReference>
<dbReference type="Proteomes" id="UP000295741">
    <property type="component" value="Unassembled WGS sequence"/>
</dbReference>
<dbReference type="EMBL" id="SNWP01000010">
    <property type="protein sequence ID" value="TDO28728.1"/>
    <property type="molecule type" value="Genomic_DNA"/>
</dbReference>
<comment type="caution">
    <text evidence="1">The sequence shown here is derived from an EMBL/GenBank/DDBJ whole genome shotgun (WGS) entry which is preliminary data.</text>
</comment>
<gene>
    <name evidence="1" type="ORF">BC659_0808</name>
</gene>
<keyword evidence="2" id="KW-1185">Reference proteome</keyword>
<dbReference type="Pfam" id="PF07920">
    <property type="entry name" value="DUF1684"/>
    <property type="match status" value="1"/>
</dbReference>
<dbReference type="AlphaFoldDB" id="A0A4V6PSK6"/>
<proteinExistence type="predicted"/>
<sequence>MICFGFGKFMVAYITFMRIAVSIFLSLFLVSGLYAQHSYHETIQAWKADRLKELKSENGWLNLAGLFWLNAGKQEFGSGGADAIRFPIPSFPSAVGYYERKGDVVTQVITKKVAIKVNGAEQQQAIVFHPDSTIQPLISFAAYRWNLIKREDKIGIRFRNLKHPAIAALKEIPCFPIDTNFRVMAKLIRPLLQKSIPVENVLGQTTMQLSPGKLYFSIQNIQYTLDALLEGDKLFIVFGDATSGKTSYPAGRFLYAVMPGEDGLTILDFNQSFNPPCAFTPYATCPLPPKQNILPLAITAGEKKAGNH</sequence>